<dbReference type="KEGG" id="gbn:GEOBRER4_23880"/>
<dbReference type="Proteomes" id="UP000515472">
    <property type="component" value="Chromosome"/>
</dbReference>
<dbReference type="Pfam" id="PF01943">
    <property type="entry name" value="Polysacc_synt"/>
    <property type="match status" value="1"/>
</dbReference>
<protein>
    <submittedName>
        <fullName evidence="7">O-antigen flippase family protein</fullName>
    </submittedName>
</protein>
<organism evidence="7 8">
    <name type="scientific">Citrifermentans bremense</name>
    <dbReference type="NCBI Taxonomy" id="60035"/>
    <lineage>
        <taxon>Bacteria</taxon>
        <taxon>Pseudomonadati</taxon>
        <taxon>Thermodesulfobacteriota</taxon>
        <taxon>Desulfuromonadia</taxon>
        <taxon>Geobacterales</taxon>
        <taxon>Geobacteraceae</taxon>
        <taxon>Citrifermentans</taxon>
    </lineage>
</organism>
<dbReference type="CDD" id="cd13128">
    <property type="entry name" value="MATE_Wzx_like"/>
    <property type="match status" value="1"/>
</dbReference>
<evidence type="ECO:0000256" key="2">
    <source>
        <dbReference type="ARBA" id="ARBA00022475"/>
    </source>
</evidence>
<evidence type="ECO:0000256" key="5">
    <source>
        <dbReference type="ARBA" id="ARBA00023136"/>
    </source>
</evidence>
<dbReference type="PANTHER" id="PTHR30250">
    <property type="entry name" value="PST FAMILY PREDICTED COLANIC ACID TRANSPORTER"/>
    <property type="match status" value="1"/>
</dbReference>
<evidence type="ECO:0000313" key="8">
    <source>
        <dbReference type="Proteomes" id="UP000515472"/>
    </source>
</evidence>
<comment type="subcellular location">
    <subcellularLocation>
        <location evidence="1">Cell membrane</location>
        <topology evidence="1">Multi-pass membrane protein</topology>
    </subcellularLocation>
</comment>
<evidence type="ECO:0000256" key="6">
    <source>
        <dbReference type="SAM" id="Phobius"/>
    </source>
</evidence>
<feature type="transmembrane region" description="Helical" evidence="6">
    <location>
        <begin position="306"/>
        <end position="323"/>
    </location>
</feature>
<feature type="transmembrane region" description="Helical" evidence="6">
    <location>
        <begin position="373"/>
        <end position="393"/>
    </location>
</feature>
<feature type="transmembrane region" description="Helical" evidence="6">
    <location>
        <begin position="12"/>
        <end position="31"/>
    </location>
</feature>
<name>A0A6S6M1X0_9BACT</name>
<feature type="transmembrane region" description="Helical" evidence="6">
    <location>
        <begin position="343"/>
        <end position="361"/>
    </location>
</feature>
<dbReference type="InterPro" id="IPR050833">
    <property type="entry name" value="Poly_Biosynth_Transport"/>
</dbReference>
<keyword evidence="3 6" id="KW-0812">Transmembrane</keyword>
<keyword evidence="5 6" id="KW-0472">Membrane</keyword>
<evidence type="ECO:0000256" key="3">
    <source>
        <dbReference type="ARBA" id="ARBA00022692"/>
    </source>
</evidence>
<accession>A0A6S6M1X0</accession>
<keyword evidence="4 6" id="KW-1133">Transmembrane helix</keyword>
<sequence>MQLRKIIENILSNWVNLLVTVTIAFVVSPVLVKSLGKELYGVWTLVVSVTGYFTVLDFGVNTAIVRYISSSTARNDHDRARAVYSTSMTIFGITSSVVLLFSLVFGYFFQDLFQLYHIPRSYLYAVFLISALDLAGGLVCSVFLGTLAGLQEFKFINGTSISINIVRSAILVLMLKSGYALLALASLQLAASVVRALCQYLRLRRKHVHLRFDRSAVNRDTVKLIYNYSVYSFVIAVALKLLFYTDSVVIGALIGVSQVAFYAIPSTLLDYLEKFVWAMISVLVPMISANEATGAGGANERLYVTGTRYTLLFSMPVVISLYFYGDDFITLWMGPEFGERSLWVLRLLLIGFGVSFSQMIAHGILKGISRHRVLAYILALEALANLGMSMALARPYGIEGVAVGTMVPLVLAAGCVLCYTCSLLRIGLWRYVARAYAPALAGTLAALLFIAWNPYRITGYFTLLATCAVVAAVFLAASFPASLEREHRDLLLKKLFGRAAVSGG</sequence>
<feature type="transmembrane region" description="Helical" evidence="6">
    <location>
        <begin position="89"/>
        <end position="109"/>
    </location>
</feature>
<reference evidence="7 8" key="1">
    <citation type="submission" date="2020-06" db="EMBL/GenBank/DDBJ databases">
        <title>Interaction of electrochemicaly active bacteria, Geobacter bremensis R4 on different carbon anode.</title>
        <authorList>
            <person name="Meng L."/>
            <person name="Yoshida N."/>
        </authorList>
    </citation>
    <scope>NUCLEOTIDE SEQUENCE [LARGE SCALE GENOMIC DNA]</scope>
    <source>
        <strain evidence="7 8">R4</strain>
    </source>
</reference>
<dbReference type="InterPro" id="IPR002797">
    <property type="entry name" value="Polysacc_synth"/>
</dbReference>
<feature type="transmembrane region" description="Helical" evidence="6">
    <location>
        <begin position="43"/>
        <end position="68"/>
    </location>
</feature>
<dbReference type="RefSeq" id="WP_185242504.1">
    <property type="nucleotide sequence ID" value="NZ_AP023213.1"/>
</dbReference>
<feature type="transmembrane region" description="Helical" evidence="6">
    <location>
        <begin position="405"/>
        <end position="428"/>
    </location>
</feature>
<proteinExistence type="predicted"/>
<dbReference type="GO" id="GO:0005886">
    <property type="term" value="C:plasma membrane"/>
    <property type="evidence" value="ECO:0007669"/>
    <property type="project" value="UniProtKB-SubCell"/>
</dbReference>
<dbReference type="PANTHER" id="PTHR30250:SF26">
    <property type="entry name" value="PSMA PROTEIN"/>
    <property type="match status" value="1"/>
</dbReference>
<feature type="transmembrane region" description="Helical" evidence="6">
    <location>
        <begin position="121"/>
        <end position="148"/>
    </location>
</feature>
<feature type="transmembrane region" description="Helical" evidence="6">
    <location>
        <begin position="435"/>
        <end position="455"/>
    </location>
</feature>
<evidence type="ECO:0000313" key="7">
    <source>
        <dbReference type="EMBL" id="BCG47638.1"/>
    </source>
</evidence>
<evidence type="ECO:0000256" key="1">
    <source>
        <dbReference type="ARBA" id="ARBA00004651"/>
    </source>
</evidence>
<feature type="transmembrane region" description="Helical" evidence="6">
    <location>
        <begin position="224"/>
        <end position="243"/>
    </location>
</feature>
<dbReference type="EMBL" id="AP023213">
    <property type="protein sequence ID" value="BCG47638.1"/>
    <property type="molecule type" value="Genomic_DNA"/>
</dbReference>
<keyword evidence="2" id="KW-1003">Cell membrane</keyword>
<feature type="transmembrane region" description="Helical" evidence="6">
    <location>
        <begin position="461"/>
        <end position="483"/>
    </location>
</feature>
<feature type="transmembrane region" description="Helical" evidence="6">
    <location>
        <begin position="249"/>
        <end position="272"/>
    </location>
</feature>
<evidence type="ECO:0000256" key="4">
    <source>
        <dbReference type="ARBA" id="ARBA00022989"/>
    </source>
</evidence>
<gene>
    <name evidence="7" type="ORF">GEOBRER4_n2477</name>
</gene>
<keyword evidence="8" id="KW-1185">Reference proteome</keyword>
<dbReference type="AlphaFoldDB" id="A0A6S6M1X0"/>